<evidence type="ECO:0000256" key="3">
    <source>
        <dbReference type="PIRSR" id="PIRSR603542-2"/>
    </source>
</evidence>
<dbReference type="InterPro" id="IPR008278">
    <property type="entry name" value="4-PPantetheinyl_Trfase_dom"/>
</dbReference>
<dbReference type="AlphaFoldDB" id="A0A7W7H836"/>
<keyword evidence="3" id="KW-0479">Metal-binding</keyword>
<dbReference type="Proteomes" id="UP000546162">
    <property type="component" value="Unassembled WGS sequence"/>
</dbReference>
<proteinExistence type="predicted"/>
<dbReference type="InterPro" id="IPR041354">
    <property type="entry name" value="4PPT_N"/>
</dbReference>
<dbReference type="Pfam" id="PF17837">
    <property type="entry name" value="4PPT_N"/>
    <property type="match status" value="1"/>
</dbReference>
<dbReference type="PANTHER" id="PTHR38096">
    <property type="entry name" value="ENTEROBACTIN SYNTHASE COMPONENT D"/>
    <property type="match status" value="1"/>
</dbReference>
<dbReference type="GO" id="GO:0009239">
    <property type="term" value="P:enterobactin biosynthetic process"/>
    <property type="evidence" value="ECO:0007669"/>
    <property type="project" value="InterPro"/>
</dbReference>
<evidence type="ECO:0000256" key="1">
    <source>
        <dbReference type="ARBA" id="ARBA00022679"/>
    </source>
</evidence>
<organism evidence="6 7">
    <name type="scientific">Actinoplanes octamycinicus</name>
    <dbReference type="NCBI Taxonomy" id="135948"/>
    <lineage>
        <taxon>Bacteria</taxon>
        <taxon>Bacillati</taxon>
        <taxon>Actinomycetota</taxon>
        <taxon>Actinomycetes</taxon>
        <taxon>Micromonosporales</taxon>
        <taxon>Micromonosporaceae</taxon>
        <taxon>Actinoplanes</taxon>
    </lineage>
</organism>
<evidence type="ECO:0000256" key="2">
    <source>
        <dbReference type="PIRSR" id="PIRSR603542-1"/>
    </source>
</evidence>
<dbReference type="PANTHER" id="PTHR38096:SF1">
    <property type="entry name" value="ENTEROBACTIN SYNTHASE COMPONENT D"/>
    <property type="match status" value="1"/>
</dbReference>
<feature type="binding site" evidence="2">
    <location>
        <position position="47"/>
    </location>
    <ligand>
        <name>CoA</name>
        <dbReference type="ChEBI" id="CHEBI:57287"/>
    </ligand>
</feature>
<feature type="binding site" evidence="2">
    <location>
        <begin position="83"/>
        <end position="84"/>
    </location>
    <ligand>
        <name>CoA</name>
        <dbReference type="ChEBI" id="CHEBI:57287"/>
    </ligand>
</feature>
<dbReference type="GO" id="GO:0009366">
    <property type="term" value="C:enterobactin synthetase complex"/>
    <property type="evidence" value="ECO:0007669"/>
    <property type="project" value="InterPro"/>
</dbReference>
<dbReference type="GO" id="GO:0000287">
    <property type="term" value="F:magnesium ion binding"/>
    <property type="evidence" value="ECO:0007669"/>
    <property type="project" value="InterPro"/>
</dbReference>
<evidence type="ECO:0000313" key="6">
    <source>
        <dbReference type="EMBL" id="MBB4745780.1"/>
    </source>
</evidence>
<name>A0A7W7H836_9ACTN</name>
<dbReference type="InterPro" id="IPR037143">
    <property type="entry name" value="4-PPantetheinyl_Trfase_dom_sf"/>
</dbReference>
<reference evidence="6 7" key="1">
    <citation type="submission" date="2020-08" db="EMBL/GenBank/DDBJ databases">
        <title>Sequencing the genomes of 1000 actinobacteria strains.</title>
        <authorList>
            <person name="Klenk H.-P."/>
        </authorList>
    </citation>
    <scope>NUCLEOTIDE SEQUENCE [LARGE SCALE GENOMIC DNA]</scope>
    <source>
        <strain evidence="6 7">DSM 45809</strain>
    </source>
</reference>
<comment type="cofactor">
    <cofactor evidence="3">
        <name>Mg(2+)</name>
        <dbReference type="ChEBI" id="CHEBI:18420"/>
    </cofactor>
</comment>
<feature type="binding site" evidence="2">
    <location>
        <position position="150"/>
    </location>
    <ligand>
        <name>CoA</name>
        <dbReference type="ChEBI" id="CHEBI:57287"/>
    </ligand>
</feature>
<evidence type="ECO:0000259" key="4">
    <source>
        <dbReference type="Pfam" id="PF01648"/>
    </source>
</evidence>
<evidence type="ECO:0000259" key="5">
    <source>
        <dbReference type="Pfam" id="PF17837"/>
    </source>
</evidence>
<sequence length="239" mass="25853">MIERILPADVVAVDTFDDPPDATLLAEEESIVAKAIEKRRREFTTARHCARAALVRLGLPPSPILAGRLNEPLWPAGVVGTITHCPGYRGVVVAADTRITTVGIDAEPNEPLTAGVLESVALPDERVHVAELLQARPEVRWDRMLFCAKEAVYKSWFPLAQRWLDFEDAVVTMRPGSAGAATGVFDARLLVVGPRVGGRRLTGFTGRWLVEQGLILTAIVVPVAVPARPVRPHAAAGVR</sequence>
<accession>A0A7W7H836</accession>
<feature type="binding site" evidence="2">
    <location>
        <position position="164"/>
    </location>
    <ligand>
        <name>CoA</name>
        <dbReference type="ChEBI" id="CHEBI:57287"/>
    </ligand>
</feature>
<dbReference type="GO" id="GO:0005886">
    <property type="term" value="C:plasma membrane"/>
    <property type="evidence" value="ECO:0007669"/>
    <property type="project" value="TreeGrafter"/>
</dbReference>
<keyword evidence="3" id="KW-0460">Magnesium</keyword>
<keyword evidence="1 6" id="KW-0808">Transferase</keyword>
<dbReference type="PRINTS" id="PR01399">
    <property type="entry name" value="ENTSNTHTASED"/>
</dbReference>
<feature type="domain" description="4'-phosphopantetheinyl transferase" evidence="4">
    <location>
        <begin position="102"/>
        <end position="181"/>
    </location>
</feature>
<feature type="binding site" evidence="2">
    <location>
        <position position="39"/>
    </location>
    <ligand>
        <name>CoA</name>
        <dbReference type="ChEBI" id="CHEBI:57287"/>
    </ligand>
</feature>
<dbReference type="InterPro" id="IPR003542">
    <property type="entry name" value="Enbac_synth_compD-like"/>
</dbReference>
<feature type="binding site" evidence="2">
    <location>
        <position position="105"/>
    </location>
    <ligand>
        <name>CoA</name>
        <dbReference type="ChEBI" id="CHEBI:57287"/>
    </ligand>
</feature>
<dbReference type="Pfam" id="PF01648">
    <property type="entry name" value="ACPS"/>
    <property type="match status" value="1"/>
</dbReference>
<feature type="binding site" evidence="3">
    <location>
        <position position="107"/>
    </location>
    <ligand>
        <name>Mg(2+)</name>
        <dbReference type="ChEBI" id="CHEBI:18420"/>
    </ligand>
</feature>
<gene>
    <name evidence="6" type="ORF">BJY16_009239</name>
</gene>
<comment type="caution">
    <text evidence="6">The sequence shown here is derived from an EMBL/GenBank/DDBJ whole genome shotgun (WGS) entry which is preliminary data.</text>
</comment>
<evidence type="ECO:0000313" key="7">
    <source>
        <dbReference type="Proteomes" id="UP000546162"/>
    </source>
</evidence>
<dbReference type="SUPFAM" id="SSF56214">
    <property type="entry name" value="4'-phosphopantetheinyl transferase"/>
    <property type="match status" value="1"/>
</dbReference>
<feature type="binding site" evidence="2">
    <location>
        <position position="154"/>
    </location>
    <ligand>
        <name>CoA</name>
        <dbReference type="ChEBI" id="CHEBI:57287"/>
    </ligand>
</feature>
<feature type="domain" description="4'-phosphopantetheinyl transferase N-terminal" evidence="5">
    <location>
        <begin position="27"/>
        <end position="94"/>
    </location>
</feature>
<feature type="binding site" evidence="3">
    <location>
        <position position="106"/>
    </location>
    <ligand>
        <name>Mg(2+)</name>
        <dbReference type="ChEBI" id="CHEBI:18420"/>
    </ligand>
</feature>
<protein>
    <submittedName>
        <fullName evidence="6">4'-phosphopantetheinyl transferase EntD</fullName>
    </submittedName>
</protein>
<dbReference type="GO" id="GO:0008897">
    <property type="term" value="F:holo-[acyl-carrier-protein] synthase activity"/>
    <property type="evidence" value="ECO:0007669"/>
    <property type="project" value="InterPro"/>
</dbReference>
<dbReference type="RefSeq" id="WP_185046132.1">
    <property type="nucleotide sequence ID" value="NZ_BAABFG010000005.1"/>
</dbReference>
<feature type="binding site" evidence="3">
    <location>
        <position position="105"/>
    </location>
    <ligand>
        <name>Mg(2+)</name>
        <dbReference type="ChEBI" id="CHEBI:18420"/>
    </ligand>
</feature>
<keyword evidence="7" id="KW-1185">Reference proteome</keyword>
<dbReference type="EMBL" id="JACHNB010000001">
    <property type="protein sequence ID" value="MBB4745780.1"/>
    <property type="molecule type" value="Genomic_DNA"/>
</dbReference>